<sequence length="58" mass="6285">MTELGLLDELTLWIHPVVVGQGKRLFPEGSSAAAWTLATTTAFSSGAVVFDHRKSDRL</sequence>
<dbReference type="RefSeq" id="WP_344625327.1">
    <property type="nucleotide sequence ID" value="NZ_BAAALD010000043.1"/>
</dbReference>
<accession>A0ABN1TNY1</accession>
<dbReference type="SUPFAM" id="SSF53597">
    <property type="entry name" value="Dihydrofolate reductase-like"/>
    <property type="match status" value="1"/>
</dbReference>
<dbReference type="InterPro" id="IPR024072">
    <property type="entry name" value="DHFR-like_dom_sf"/>
</dbReference>
<evidence type="ECO:0000259" key="1">
    <source>
        <dbReference type="Pfam" id="PF01872"/>
    </source>
</evidence>
<keyword evidence="3" id="KW-1185">Reference proteome</keyword>
<dbReference type="Pfam" id="PF01872">
    <property type="entry name" value="RibD_C"/>
    <property type="match status" value="1"/>
</dbReference>
<evidence type="ECO:0000313" key="3">
    <source>
        <dbReference type="Proteomes" id="UP001499987"/>
    </source>
</evidence>
<comment type="caution">
    <text evidence="2">The sequence shown here is derived from an EMBL/GenBank/DDBJ whole genome shotgun (WGS) entry which is preliminary data.</text>
</comment>
<dbReference type="Gene3D" id="3.40.430.10">
    <property type="entry name" value="Dihydrofolate Reductase, subunit A"/>
    <property type="match status" value="1"/>
</dbReference>
<name>A0ABN1TNY1_9ACTN</name>
<dbReference type="EMBL" id="BAAALD010000043">
    <property type="protein sequence ID" value="GAA1095733.1"/>
    <property type="molecule type" value="Genomic_DNA"/>
</dbReference>
<evidence type="ECO:0000313" key="2">
    <source>
        <dbReference type="EMBL" id="GAA1095733.1"/>
    </source>
</evidence>
<reference evidence="2 3" key="1">
    <citation type="journal article" date="2019" name="Int. J. Syst. Evol. Microbiol.">
        <title>The Global Catalogue of Microorganisms (GCM) 10K type strain sequencing project: providing services to taxonomists for standard genome sequencing and annotation.</title>
        <authorList>
            <consortium name="The Broad Institute Genomics Platform"/>
            <consortium name="The Broad Institute Genome Sequencing Center for Infectious Disease"/>
            <person name="Wu L."/>
            <person name="Ma J."/>
        </authorList>
    </citation>
    <scope>NUCLEOTIDE SEQUENCE [LARGE SCALE GENOMIC DNA]</scope>
    <source>
        <strain evidence="2 3">JCM 13002</strain>
    </source>
</reference>
<dbReference type="InterPro" id="IPR002734">
    <property type="entry name" value="RibDG_C"/>
</dbReference>
<proteinExistence type="predicted"/>
<gene>
    <name evidence="2" type="ORF">GCM10009663_43670</name>
</gene>
<protein>
    <recommendedName>
        <fullName evidence="1">Bacterial bifunctional deaminase-reductase C-terminal domain-containing protein</fullName>
    </recommendedName>
</protein>
<dbReference type="Proteomes" id="UP001499987">
    <property type="component" value="Unassembled WGS sequence"/>
</dbReference>
<organism evidence="2 3">
    <name type="scientific">Kitasatospora arboriphila</name>
    <dbReference type="NCBI Taxonomy" id="258052"/>
    <lineage>
        <taxon>Bacteria</taxon>
        <taxon>Bacillati</taxon>
        <taxon>Actinomycetota</taxon>
        <taxon>Actinomycetes</taxon>
        <taxon>Kitasatosporales</taxon>
        <taxon>Streptomycetaceae</taxon>
        <taxon>Kitasatospora</taxon>
    </lineage>
</organism>
<feature type="domain" description="Bacterial bifunctional deaminase-reductase C-terminal" evidence="1">
    <location>
        <begin position="3"/>
        <end position="48"/>
    </location>
</feature>